<keyword evidence="1" id="KW-0472">Membrane</keyword>
<keyword evidence="1" id="KW-1133">Transmembrane helix</keyword>
<dbReference type="Pfam" id="PF09546">
    <property type="entry name" value="Spore_III_AE"/>
    <property type="match status" value="1"/>
</dbReference>
<feature type="transmembrane region" description="Helical" evidence="1">
    <location>
        <begin position="124"/>
        <end position="152"/>
    </location>
</feature>
<evidence type="ECO:0000313" key="3">
    <source>
        <dbReference type="Proteomes" id="UP000285138"/>
    </source>
</evidence>
<sequence>MRDASLFVITFCLTIFVGVLGISGVAGSVSDGITLRTAKFLTGTFVPVVGRLVADAVDAVVGASLLLKNGLVLTGVLILFLITVFPLIKIAAMIFIYKLSSALIQPLGETAICDCLNTMGNCLLLIFAAVTAVCLMFFIVVIIIMGAGNVAVMLRA</sequence>
<evidence type="ECO:0000313" key="2">
    <source>
        <dbReference type="EMBL" id="RQD76957.1"/>
    </source>
</evidence>
<proteinExistence type="predicted"/>
<dbReference type="InterPro" id="IPR014194">
    <property type="entry name" value="Spore_III_AE"/>
</dbReference>
<feature type="transmembrane region" description="Helical" evidence="1">
    <location>
        <begin position="71"/>
        <end position="97"/>
    </location>
</feature>
<feature type="transmembrane region" description="Helical" evidence="1">
    <location>
        <begin position="6"/>
        <end position="29"/>
    </location>
</feature>
<gene>
    <name evidence="2" type="ORF">D5R97_03350</name>
</gene>
<dbReference type="EMBL" id="QZAA01000095">
    <property type="protein sequence ID" value="RQD76957.1"/>
    <property type="molecule type" value="Genomic_DNA"/>
</dbReference>
<evidence type="ECO:0000256" key="1">
    <source>
        <dbReference type="SAM" id="Phobius"/>
    </source>
</evidence>
<name>A0A424YGC2_9FIRM</name>
<dbReference type="AlphaFoldDB" id="A0A424YGC2"/>
<keyword evidence="1" id="KW-0812">Transmembrane</keyword>
<accession>A0A424YGC2</accession>
<protein>
    <recommendedName>
        <fullName evidence="4">Stage III sporulation protein AE</fullName>
    </recommendedName>
</protein>
<evidence type="ECO:0008006" key="4">
    <source>
        <dbReference type="Google" id="ProtNLM"/>
    </source>
</evidence>
<organism evidence="2 3">
    <name type="scientific">Candidatus Syntrophonatronum acetioxidans</name>
    <dbReference type="NCBI Taxonomy" id="1795816"/>
    <lineage>
        <taxon>Bacteria</taxon>
        <taxon>Bacillati</taxon>
        <taxon>Bacillota</taxon>
        <taxon>Clostridia</taxon>
        <taxon>Eubacteriales</taxon>
        <taxon>Syntrophomonadaceae</taxon>
        <taxon>Candidatus Syntrophonatronum</taxon>
    </lineage>
</organism>
<dbReference type="Proteomes" id="UP000285138">
    <property type="component" value="Unassembled WGS sequence"/>
</dbReference>
<comment type="caution">
    <text evidence="2">The sequence shown here is derived from an EMBL/GenBank/DDBJ whole genome shotgun (WGS) entry which is preliminary data.</text>
</comment>
<reference evidence="2 3" key="1">
    <citation type="submission" date="2018-08" db="EMBL/GenBank/DDBJ databases">
        <title>The metabolism and importance of syntrophic acetate oxidation coupled to methane or sulfide production in haloalkaline environments.</title>
        <authorList>
            <person name="Timmers P.H.A."/>
            <person name="Vavourakis C.D."/>
            <person name="Sorokin D.Y."/>
            <person name="Sinninghe Damste J.S."/>
            <person name="Muyzer G."/>
            <person name="Stams A.J.M."/>
            <person name="Plugge C.M."/>
        </authorList>
    </citation>
    <scope>NUCLEOTIDE SEQUENCE [LARGE SCALE GENOMIC DNA]</scope>
    <source>
        <strain evidence="2">MSAO_Bac1</strain>
    </source>
</reference>